<organism evidence="1">
    <name type="scientific">Mesotoga infera</name>
    <dbReference type="NCBI Taxonomy" id="1236046"/>
    <lineage>
        <taxon>Bacteria</taxon>
        <taxon>Thermotogati</taxon>
        <taxon>Thermotogota</taxon>
        <taxon>Thermotogae</taxon>
        <taxon>Kosmotogales</taxon>
        <taxon>Kosmotogaceae</taxon>
        <taxon>Mesotoga</taxon>
    </lineage>
</organism>
<proteinExistence type="predicted"/>
<gene>
    <name evidence="1" type="ORF">ENN47_01305</name>
</gene>
<dbReference type="EMBL" id="DSBT01000046">
    <property type="protein sequence ID" value="HDP76825.1"/>
    <property type="molecule type" value="Genomic_DNA"/>
</dbReference>
<protein>
    <submittedName>
        <fullName evidence="1">Uncharacterized protein</fullName>
    </submittedName>
</protein>
<dbReference type="AlphaFoldDB" id="A0A7C1H2C6"/>
<reference evidence="1" key="1">
    <citation type="journal article" date="2020" name="mSystems">
        <title>Genome- and Community-Level Interaction Insights into Carbon Utilization and Element Cycling Functions of Hydrothermarchaeota in Hydrothermal Sediment.</title>
        <authorList>
            <person name="Zhou Z."/>
            <person name="Liu Y."/>
            <person name="Xu W."/>
            <person name="Pan J."/>
            <person name="Luo Z.H."/>
            <person name="Li M."/>
        </authorList>
    </citation>
    <scope>NUCLEOTIDE SEQUENCE [LARGE SCALE GENOMIC DNA]</scope>
    <source>
        <strain evidence="1">SpSt-1179</strain>
    </source>
</reference>
<sequence>MKKLLILVVVCFGVVTMALNPFFLQTGGNGILAKGYSSGFGSPSDLYGILMSAFSSNFIELTTNASPSSDERGLYIQLFEDSDDGMAGLLQYYMDIGKTSSVRSLSYMISGGLGPLTSYGADIKISMTTGATPTYGVAIKGGITGRAYELLDYVVAFDSILWNSGQSSNSVDLLAGIRFVPDPFMIGLELGTRNGMEVKYLGLSTQYTYNSLFSARAGVSMNADLIHNIDFIVGGGIEVKVGDMIITAGIGTNLTNKIESLSFRRTWSVGLLGQW</sequence>
<dbReference type="Proteomes" id="UP000886198">
    <property type="component" value="Unassembled WGS sequence"/>
</dbReference>
<name>A0A7C1H2C6_9BACT</name>
<comment type="caution">
    <text evidence="1">The sequence shown here is derived from an EMBL/GenBank/DDBJ whole genome shotgun (WGS) entry which is preliminary data.</text>
</comment>
<evidence type="ECO:0000313" key="1">
    <source>
        <dbReference type="EMBL" id="HDP76825.1"/>
    </source>
</evidence>
<accession>A0A7C1H2C6</accession>